<dbReference type="CDD" id="cd07247">
    <property type="entry name" value="SgaA_N_like"/>
    <property type="match status" value="1"/>
</dbReference>
<protein>
    <recommendedName>
        <fullName evidence="1">VOC domain-containing protein</fullName>
    </recommendedName>
</protein>
<comment type="caution">
    <text evidence="2">The sequence shown here is derived from an EMBL/GenBank/DDBJ whole genome shotgun (WGS) entry which is preliminary data.</text>
</comment>
<dbReference type="Gene3D" id="3.10.180.10">
    <property type="entry name" value="2,3-Dihydroxybiphenyl 1,2-Dioxygenase, domain 1"/>
    <property type="match status" value="1"/>
</dbReference>
<accession>A0A4R2EPB9</accession>
<dbReference type="Proteomes" id="UP000294830">
    <property type="component" value="Unassembled WGS sequence"/>
</dbReference>
<keyword evidence="3" id="KW-1185">Reference proteome</keyword>
<dbReference type="RefSeq" id="WP_131838471.1">
    <property type="nucleotide sequence ID" value="NZ_SLWB01000003.1"/>
</dbReference>
<name>A0A4R2EPB9_9BACT</name>
<dbReference type="InterPro" id="IPR052164">
    <property type="entry name" value="Anthracycline_SecMetBiosynth"/>
</dbReference>
<reference evidence="2 3" key="1">
    <citation type="submission" date="2019-03" db="EMBL/GenBank/DDBJ databases">
        <title>Genomic Encyclopedia of Archaeal and Bacterial Type Strains, Phase II (KMG-II): from individual species to whole genera.</title>
        <authorList>
            <person name="Goeker M."/>
        </authorList>
    </citation>
    <scope>NUCLEOTIDE SEQUENCE [LARGE SCALE GENOMIC DNA]</scope>
    <source>
        <strain evidence="2 3">RL-C</strain>
    </source>
</reference>
<sequence length="119" mass="12930">MEKLVTWVDIPAADFKRAVKFYNAVLGVELKVFECGTEKMACFPSGDGSIAYAPDFNPSKDGTLVSLNTGNDLDGAIRRVEECGGQVVQPKTKIEVEGRGYFAIFIDSEGNRVGLYGDN</sequence>
<evidence type="ECO:0000259" key="1">
    <source>
        <dbReference type="PROSITE" id="PS51819"/>
    </source>
</evidence>
<evidence type="ECO:0000313" key="2">
    <source>
        <dbReference type="EMBL" id="TCN70611.1"/>
    </source>
</evidence>
<dbReference type="EMBL" id="SLWB01000003">
    <property type="protein sequence ID" value="TCN70611.1"/>
    <property type="molecule type" value="Genomic_DNA"/>
</dbReference>
<gene>
    <name evidence="2" type="ORF">CLV25_103131</name>
</gene>
<dbReference type="InterPro" id="IPR004360">
    <property type="entry name" value="Glyas_Fos-R_dOase_dom"/>
</dbReference>
<dbReference type="PANTHER" id="PTHR33993">
    <property type="entry name" value="GLYOXALASE-RELATED"/>
    <property type="match status" value="1"/>
</dbReference>
<proteinExistence type="predicted"/>
<dbReference type="InterPro" id="IPR029068">
    <property type="entry name" value="Glyas_Bleomycin-R_OHBP_Dase"/>
</dbReference>
<feature type="domain" description="VOC" evidence="1">
    <location>
        <begin position="4"/>
        <end position="118"/>
    </location>
</feature>
<organism evidence="2 3">
    <name type="scientific">Acetobacteroides hydrogenigenes</name>
    <dbReference type="NCBI Taxonomy" id="979970"/>
    <lineage>
        <taxon>Bacteria</taxon>
        <taxon>Pseudomonadati</taxon>
        <taxon>Bacteroidota</taxon>
        <taxon>Bacteroidia</taxon>
        <taxon>Bacteroidales</taxon>
        <taxon>Rikenellaceae</taxon>
        <taxon>Acetobacteroides</taxon>
    </lineage>
</organism>
<dbReference type="OrthoDB" id="9804235at2"/>
<evidence type="ECO:0000313" key="3">
    <source>
        <dbReference type="Proteomes" id="UP000294830"/>
    </source>
</evidence>
<dbReference type="PANTHER" id="PTHR33993:SF2">
    <property type="entry name" value="VOC DOMAIN-CONTAINING PROTEIN"/>
    <property type="match status" value="1"/>
</dbReference>
<dbReference type="Pfam" id="PF00903">
    <property type="entry name" value="Glyoxalase"/>
    <property type="match status" value="1"/>
</dbReference>
<dbReference type="SUPFAM" id="SSF54593">
    <property type="entry name" value="Glyoxalase/Bleomycin resistance protein/Dihydroxybiphenyl dioxygenase"/>
    <property type="match status" value="1"/>
</dbReference>
<dbReference type="AlphaFoldDB" id="A0A4R2EPB9"/>
<dbReference type="InterPro" id="IPR037523">
    <property type="entry name" value="VOC_core"/>
</dbReference>
<dbReference type="PROSITE" id="PS51819">
    <property type="entry name" value="VOC"/>
    <property type="match status" value="1"/>
</dbReference>